<dbReference type="AlphaFoldDB" id="A0A532V4F6"/>
<gene>
    <name evidence="1" type="ORF">CEE36_07330</name>
</gene>
<comment type="caution">
    <text evidence="1">The sequence shown here is derived from an EMBL/GenBank/DDBJ whole genome shotgun (WGS) entry which is preliminary data.</text>
</comment>
<evidence type="ECO:0000313" key="1">
    <source>
        <dbReference type="EMBL" id="TKJ42028.1"/>
    </source>
</evidence>
<organism evidence="1 2">
    <name type="scientific">candidate division TA06 bacterium B3_TA06</name>
    <dbReference type="NCBI Taxonomy" id="2012487"/>
    <lineage>
        <taxon>Bacteria</taxon>
        <taxon>Bacteria division TA06</taxon>
    </lineage>
</organism>
<accession>A0A532V4F6</accession>
<reference evidence="1 2" key="1">
    <citation type="submission" date="2017-06" db="EMBL/GenBank/DDBJ databases">
        <title>Novel microbial phyla capable of carbon fixation and sulfur reduction in deep-sea sediments.</title>
        <authorList>
            <person name="Huang J."/>
            <person name="Baker B."/>
            <person name="Wang Y."/>
        </authorList>
    </citation>
    <scope>NUCLEOTIDE SEQUENCE [LARGE SCALE GENOMIC DNA]</scope>
    <source>
        <strain evidence="1">B3_TA06</strain>
    </source>
</reference>
<evidence type="ECO:0000313" key="2">
    <source>
        <dbReference type="Proteomes" id="UP000317778"/>
    </source>
</evidence>
<proteinExistence type="predicted"/>
<sequence length="212" mass="23344">MKKVLLVLMALVVIGMASEMFLVEKYIEGDVECSLSIQKILEVTFTLDQPSYLLISCVLSYSNYPDAMKKEGWFNVNGEKQRHSASEFNLTYMMSMDSGRVVVQSWVRGGIFSAGVCTVRNPTLQVMVFCPSDEEPFVTEAPPESSDGLSSHSILSSGPLVHVEGCSEIYDIVGNKVDCEINDGDVYLNQLPAGTYFAKGSEGRTTKIVKLK</sequence>
<dbReference type="EMBL" id="NJBO01000011">
    <property type="protein sequence ID" value="TKJ42028.1"/>
    <property type="molecule type" value="Genomic_DNA"/>
</dbReference>
<protein>
    <submittedName>
        <fullName evidence="1">Uncharacterized protein</fullName>
    </submittedName>
</protein>
<name>A0A532V4F6_UNCT6</name>
<dbReference type="Proteomes" id="UP000317778">
    <property type="component" value="Unassembled WGS sequence"/>
</dbReference>